<feature type="domain" description="8-oxoguanine DNA glycosylase N-terminal" evidence="6">
    <location>
        <begin position="55"/>
        <end position="163"/>
    </location>
</feature>
<keyword evidence="5" id="KW-0326">Glycosidase</keyword>
<evidence type="ECO:0000313" key="7">
    <source>
        <dbReference type="EMBL" id="KAF8820686.1"/>
    </source>
</evidence>
<evidence type="ECO:0000259" key="6">
    <source>
        <dbReference type="Pfam" id="PF07934"/>
    </source>
</evidence>
<name>A0ABQ7J9J5_9APIC</name>
<organism evidence="7 8">
    <name type="scientific">Cardiosporidium cionae</name>
    <dbReference type="NCBI Taxonomy" id="476202"/>
    <lineage>
        <taxon>Eukaryota</taxon>
        <taxon>Sar</taxon>
        <taxon>Alveolata</taxon>
        <taxon>Apicomplexa</taxon>
        <taxon>Aconoidasida</taxon>
        <taxon>Nephromycida</taxon>
        <taxon>Cardiosporidium</taxon>
    </lineage>
</organism>
<protein>
    <submittedName>
        <fullName evidence="7">8-oxoguanine Dna glycosylase, N-terminal domain-containing protein</fullName>
    </submittedName>
</protein>
<evidence type="ECO:0000256" key="3">
    <source>
        <dbReference type="ARBA" id="ARBA00023204"/>
    </source>
</evidence>
<evidence type="ECO:0000256" key="4">
    <source>
        <dbReference type="ARBA" id="ARBA00023239"/>
    </source>
</evidence>
<evidence type="ECO:0000313" key="8">
    <source>
        <dbReference type="Proteomes" id="UP000823046"/>
    </source>
</evidence>
<keyword evidence="1" id="KW-0227">DNA damage</keyword>
<sequence>MLGKANVNNVREHCCFQMVPLKESMGRSTSQSCHNKQRQLQQKNDFLSVPPWEDLQVDASELRPQHCLMTGQSFSWKICGDLEWIGVLKRRVYQVKQMDSTTLYRCLHDAEEYKNAIEAKRTQREALAEFFNLHISLAPLYRKWKVSNPSMMNILEHLKGTRAVHMIVLWPSSYYTVLRIPLNAFFLSFVLQITILHGSPYGAINYGKWNKISENVGKISILVDRLRSEWGEFLTETHSPLLPRLKGAALQEWKERMSHSMNSFNNEKKKCVASTHGEKCDLMATDSDFSTAQSDILKAQFVSSQINVRKKRKITGVSVKKEDMEASPMLPSSYKWYAFPTLEVLVSIEESRLRELGRVTEKSKCMSKKVSESHLFKKKDELEIDLELVQSILQKCNLSL</sequence>
<dbReference type="PANTHER" id="PTHR10242">
    <property type="entry name" value="8-OXOGUANINE DNA GLYCOSYLASE"/>
    <property type="match status" value="1"/>
</dbReference>
<evidence type="ECO:0000256" key="1">
    <source>
        <dbReference type="ARBA" id="ARBA00022763"/>
    </source>
</evidence>
<dbReference type="PANTHER" id="PTHR10242:SF2">
    <property type="entry name" value="N-GLYCOSYLASE_DNA LYASE"/>
    <property type="match status" value="1"/>
</dbReference>
<gene>
    <name evidence="7" type="ORF">IE077_002921</name>
</gene>
<dbReference type="InterPro" id="IPR052054">
    <property type="entry name" value="Oxidative_DNA_repair_enzyme"/>
</dbReference>
<evidence type="ECO:0000256" key="5">
    <source>
        <dbReference type="ARBA" id="ARBA00023295"/>
    </source>
</evidence>
<accession>A0ABQ7J9J5</accession>
<dbReference type="Pfam" id="PF07934">
    <property type="entry name" value="OGG_N"/>
    <property type="match status" value="1"/>
</dbReference>
<evidence type="ECO:0000256" key="2">
    <source>
        <dbReference type="ARBA" id="ARBA00022801"/>
    </source>
</evidence>
<dbReference type="Proteomes" id="UP000823046">
    <property type="component" value="Unassembled WGS sequence"/>
</dbReference>
<keyword evidence="2" id="KW-0378">Hydrolase</keyword>
<keyword evidence="8" id="KW-1185">Reference proteome</keyword>
<keyword evidence="4" id="KW-0456">Lyase</keyword>
<keyword evidence="3" id="KW-0234">DNA repair</keyword>
<reference evidence="7 8" key="1">
    <citation type="journal article" date="2020" name="bioRxiv">
        <title>Metabolic contributions of an alphaproteobacterial endosymbiont in the apicomplexan Cardiosporidium cionae.</title>
        <authorList>
            <person name="Hunter E.S."/>
            <person name="Paight C.J."/>
            <person name="Lane C.E."/>
        </authorList>
    </citation>
    <scope>NUCLEOTIDE SEQUENCE [LARGE SCALE GENOMIC DNA]</scope>
    <source>
        <strain evidence="7">ESH_2018</strain>
    </source>
</reference>
<dbReference type="EMBL" id="JADAQX010000326">
    <property type="protein sequence ID" value="KAF8820686.1"/>
    <property type="molecule type" value="Genomic_DNA"/>
</dbReference>
<dbReference type="InterPro" id="IPR012904">
    <property type="entry name" value="OGG_N"/>
</dbReference>
<dbReference type="Gene3D" id="3.30.310.40">
    <property type="match status" value="1"/>
</dbReference>
<dbReference type="SUPFAM" id="SSF55945">
    <property type="entry name" value="TATA-box binding protein-like"/>
    <property type="match status" value="1"/>
</dbReference>
<proteinExistence type="predicted"/>
<comment type="caution">
    <text evidence="7">The sequence shown here is derived from an EMBL/GenBank/DDBJ whole genome shotgun (WGS) entry which is preliminary data.</text>
</comment>